<accession>A0ABR2LJF1</accession>
<organism evidence="1 2">
    <name type="scientific">Platanthera guangdongensis</name>
    <dbReference type="NCBI Taxonomy" id="2320717"/>
    <lineage>
        <taxon>Eukaryota</taxon>
        <taxon>Viridiplantae</taxon>
        <taxon>Streptophyta</taxon>
        <taxon>Embryophyta</taxon>
        <taxon>Tracheophyta</taxon>
        <taxon>Spermatophyta</taxon>
        <taxon>Magnoliopsida</taxon>
        <taxon>Liliopsida</taxon>
        <taxon>Asparagales</taxon>
        <taxon>Orchidaceae</taxon>
        <taxon>Orchidoideae</taxon>
        <taxon>Orchideae</taxon>
        <taxon>Orchidinae</taxon>
        <taxon>Platanthera</taxon>
    </lineage>
</organism>
<sequence>MIPTTVFEEEDLFKVPVAMPVKSFRQYGGDHCCRKVRLTFGAFLHSFQILAQQQRRQGRVCNPAAGAPRRRRSPTAVDEDLYKIPPELFCQTPKEKRLVRKLLSGCMGLNCVD</sequence>
<protein>
    <submittedName>
        <fullName evidence="1">Uncharacterized protein</fullName>
    </submittedName>
</protein>
<dbReference type="EMBL" id="JBBWWR010000018">
    <property type="protein sequence ID" value="KAK8943296.1"/>
    <property type="molecule type" value="Genomic_DNA"/>
</dbReference>
<evidence type="ECO:0000313" key="2">
    <source>
        <dbReference type="Proteomes" id="UP001412067"/>
    </source>
</evidence>
<gene>
    <name evidence="1" type="ORF">KSP40_PGU022766</name>
</gene>
<keyword evidence="2" id="KW-1185">Reference proteome</keyword>
<dbReference type="Proteomes" id="UP001412067">
    <property type="component" value="Unassembled WGS sequence"/>
</dbReference>
<proteinExistence type="predicted"/>
<name>A0ABR2LJF1_9ASPA</name>
<dbReference type="PANTHER" id="PTHR33699">
    <property type="entry name" value="EXPRESSED PROTEIN"/>
    <property type="match status" value="1"/>
</dbReference>
<evidence type="ECO:0000313" key="1">
    <source>
        <dbReference type="EMBL" id="KAK8943296.1"/>
    </source>
</evidence>
<comment type="caution">
    <text evidence="1">The sequence shown here is derived from an EMBL/GenBank/DDBJ whole genome shotgun (WGS) entry which is preliminary data.</text>
</comment>
<dbReference type="PANTHER" id="PTHR33699:SF3">
    <property type="entry name" value="OS06G0347300 PROTEIN"/>
    <property type="match status" value="1"/>
</dbReference>
<reference evidence="1 2" key="1">
    <citation type="journal article" date="2022" name="Nat. Plants">
        <title>Genomes of leafy and leafless Platanthera orchids illuminate the evolution of mycoheterotrophy.</title>
        <authorList>
            <person name="Li M.H."/>
            <person name="Liu K.W."/>
            <person name="Li Z."/>
            <person name="Lu H.C."/>
            <person name="Ye Q.L."/>
            <person name="Zhang D."/>
            <person name="Wang J.Y."/>
            <person name="Li Y.F."/>
            <person name="Zhong Z.M."/>
            <person name="Liu X."/>
            <person name="Yu X."/>
            <person name="Liu D.K."/>
            <person name="Tu X.D."/>
            <person name="Liu B."/>
            <person name="Hao Y."/>
            <person name="Liao X.Y."/>
            <person name="Jiang Y.T."/>
            <person name="Sun W.H."/>
            <person name="Chen J."/>
            <person name="Chen Y.Q."/>
            <person name="Ai Y."/>
            <person name="Zhai J.W."/>
            <person name="Wu S.S."/>
            <person name="Zhou Z."/>
            <person name="Hsiao Y.Y."/>
            <person name="Wu W.L."/>
            <person name="Chen Y.Y."/>
            <person name="Lin Y.F."/>
            <person name="Hsu J.L."/>
            <person name="Li C.Y."/>
            <person name="Wang Z.W."/>
            <person name="Zhao X."/>
            <person name="Zhong W.Y."/>
            <person name="Ma X.K."/>
            <person name="Ma L."/>
            <person name="Huang J."/>
            <person name="Chen G.Z."/>
            <person name="Huang M.Z."/>
            <person name="Huang L."/>
            <person name="Peng D.H."/>
            <person name="Luo Y.B."/>
            <person name="Zou S.Q."/>
            <person name="Chen S.P."/>
            <person name="Lan S."/>
            <person name="Tsai W.C."/>
            <person name="Van de Peer Y."/>
            <person name="Liu Z.J."/>
        </authorList>
    </citation>
    <scope>NUCLEOTIDE SEQUENCE [LARGE SCALE GENOMIC DNA]</scope>
    <source>
        <strain evidence="1">Lor288</strain>
    </source>
</reference>